<dbReference type="EMBL" id="JAOVZQ010000001">
    <property type="protein sequence ID" value="MCY0096492.1"/>
    <property type="molecule type" value="Genomic_DNA"/>
</dbReference>
<organism evidence="1 2">
    <name type="scientific">Hoeflea ulvae</name>
    <dbReference type="NCBI Taxonomy" id="2983764"/>
    <lineage>
        <taxon>Bacteria</taxon>
        <taxon>Pseudomonadati</taxon>
        <taxon>Pseudomonadota</taxon>
        <taxon>Alphaproteobacteria</taxon>
        <taxon>Hyphomicrobiales</taxon>
        <taxon>Rhizobiaceae</taxon>
        <taxon>Hoeflea</taxon>
    </lineage>
</organism>
<protein>
    <recommendedName>
        <fullName evidence="3">Ca-activated chloride channel family protein</fullName>
    </recommendedName>
</protein>
<keyword evidence="2" id="KW-1185">Reference proteome</keyword>
<gene>
    <name evidence="1" type="ORF">OEG82_21115</name>
</gene>
<dbReference type="Proteomes" id="UP001081283">
    <property type="component" value="Unassembled WGS sequence"/>
</dbReference>
<proteinExistence type="predicted"/>
<dbReference type="InterPro" id="IPR011990">
    <property type="entry name" value="TPR-like_helical_dom_sf"/>
</dbReference>
<dbReference type="SUPFAM" id="SSF48452">
    <property type="entry name" value="TPR-like"/>
    <property type="match status" value="1"/>
</dbReference>
<name>A0ABT3YKZ3_9HYPH</name>
<evidence type="ECO:0000313" key="2">
    <source>
        <dbReference type="Proteomes" id="UP001081283"/>
    </source>
</evidence>
<dbReference type="Gene3D" id="1.25.40.10">
    <property type="entry name" value="Tetratricopeptide repeat domain"/>
    <property type="match status" value="1"/>
</dbReference>
<dbReference type="RefSeq" id="WP_267614312.1">
    <property type="nucleotide sequence ID" value="NZ_JAOVZQ010000001.1"/>
</dbReference>
<reference evidence="1" key="1">
    <citation type="submission" date="2022-10" db="EMBL/GenBank/DDBJ databases">
        <title>Hoeflea sp. J2-29, isolated from marine algae.</title>
        <authorList>
            <person name="Kristyanto S."/>
            <person name="Kim J.M."/>
            <person name="Jeon C.O."/>
        </authorList>
    </citation>
    <scope>NUCLEOTIDE SEQUENCE</scope>
    <source>
        <strain evidence="1">J2-29</strain>
    </source>
</reference>
<evidence type="ECO:0008006" key="3">
    <source>
        <dbReference type="Google" id="ProtNLM"/>
    </source>
</evidence>
<sequence length="228" mass="24341">MLRITTLAALVCLGAALLAGGTAPFGRVALAIGLPRLAATLFSDPAWQGVAYYRAGDYDAAAAVMDRAGPEALYNLGNAHARRGAYAASLEAYDLVLSRGYDPQAQANFDLLRAVYTGTAIDADAFFLTEDREGETAPAPIARGNARGAGSGADVTNTGASLGLAEMAIERREQQVRHVFDDKFITANARWLATLEDVPGAYLNERISHEHKRRRAEGTGQIAEDTEW</sequence>
<accession>A0ABT3YKZ3</accession>
<evidence type="ECO:0000313" key="1">
    <source>
        <dbReference type="EMBL" id="MCY0096492.1"/>
    </source>
</evidence>
<comment type="caution">
    <text evidence="1">The sequence shown here is derived from an EMBL/GenBank/DDBJ whole genome shotgun (WGS) entry which is preliminary data.</text>
</comment>